<evidence type="ECO:0000313" key="3">
    <source>
        <dbReference type="Proteomes" id="UP000266183"/>
    </source>
</evidence>
<reference evidence="3" key="1">
    <citation type="submission" date="2018-09" db="EMBL/GenBank/DDBJ databases">
        <title>Chryseolinea sp. KIS68-18 isolated from soil.</title>
        <authorList>
            <person name="Weon H.-Y."/>
            <person name="Kwon S.-W."/>
            <person name="Lee S.A."/>
        </authorList>
    </citation>
    <scope>NUCLEOTIDE SEQUENCE [LARGE SCALE GENOMIC DNA]</scope>
    <source>
        <strain evidence="3">KIS68-18</strain>
    </source>
</reference>
<keyword evidence="3" id="KW-1185">Reference proteome</keyword>
<organism evidence="2 3">
    <name type="scientific">Chryseolinea soli</name>
    <dbReference type="NCBI Taxonomy" id="2321403"/>
    <lineage>
        <taxon>Bacteria</taxon>
        <taxon>Pseudomonadati</taxon>
        <taxon>Bacteroidota</taxon>
        <taxon>Cytophagia</taxon>
        <taxon>Cytophagales</taxon>
        <taxon>Fulvivirgaceae</taxon>
        <taxon>Chryseolinea</taxon>
    </lineage>
</organism>
<evidence type="ECO:0000256" key="1">
    <source>
        <dbReference type="SAM" id="Phobius"/>
    </source>
</evidence>
<accession>A0A385SPY5</accession>
<feature type="transmembrane region" description="Helical" evidence="1">
    <location>
        <begin position="75"/>
        <end position="92"/>
    </location>
</feature>
<sequence>MRHVGIYVNGRQDKPGMPYLFATFANRFHCATPWKGNIFIGIWVLLKNFNLHLRPFAKVFDGIEMNITFTKSRRISGVVFEAVLMACIIGYLRTGTRLTPPKSDHLLSFSPISSKAIVMRKAADVGARVVSFTKGTLSAGDVFAQPVEFFNTAITGRQAFFSSAFQCNIFYVFITANAP</sequence>
<keyword evidence="1" id="KW-1133">Transmembrane helix</keyword>
<name>A0A385SPY5_9BACT</name>
<keyword evidence="1" id="KW-0472">Membrane</keyword>
<keyword evidence="1" id="KW-0812">Transmembrane</keyword>
<dbReference type="KEGG" id="chk:D4L85_21050"/>
<protein>
    <submittedName>
        <fullName evidence="2">Uncharacterized protein</fullName>
    </submittedName>
</protein>
<gene>
    <name evidence="2" type="ORF">D4L85_21050</name>
</gene>
<proteinExistence type="predicted"/>
<dbReference type="AlphaFoldDB" id="A0A385SPY5"/>
<evidence type="ECO:0000313" key="2">
    <source>
        <dbReference type="EMBL" id="AYB32912.1"/>
    </source>
</evidence>
<dbReference type="Proteomes" id="UP000266183">
    <property type="component" value="Chromosome"/>
</dbReference>
<dbReference type="EMBL" id="CP032382">
    <property type="protein sequence ID" value="AYB32912.1"/>
    <property type="molecule type" value="Genomic_DNA"/>
</dbReference>